<comment type="caution">
    <text evidence="1">The sequence shown here is derived from an EMBL/GenBank/DDBJ whole genome shotgun (WGS) entry which is preliminary data.</text>
</comment>
<evidence type="ECO:0000313" key="2">
    <source>
        <dbReference type="Proteomes" id="UP001422759"/>
    </source>
</evidence>
<gene>
    <name evidence="1" type="ORF">GCM10009760_25950</name>
</gene>
<evidence type="ECO:0000313" key="1">
    <source>
        <dbReference type="EMBL" id="GAA2141606.1"/>
    </source>
</evidence>
<dbReference type="RefSeq" id="WP_344464215.1">
    <property type="nucleotide sequence ID" value="NZ_BAAANT010000012.1"/>
</dbReference>
<protein>
    <submittedName>
        <fullName evidence="1">Uncharacterized protein</fullName>
    </submittedName>
</protein>
<dbReference type="Proteomes" id="UP001422759">
    <property type="component" value="Unassembled WGS sequence"/>
</dbReference>
<keyword evidence="2" id="KW-1185">Reference proteome</keyword>
<sequence>MRITAHYDGKAIDLPPFGNLELVSFERKFQMSATALNDPSAVRMDWLCFLAYVALRKAGQLLPGTQYDDAFLDRLAELEIHDDQADEPAADPTAPAPALG</sequence>
<name>A0ABP5L4A6_9ACTN</name>
<organism evidence="1 2">
    <name type="scientific">Kitasatospora kazusensis</name>
    <dbReference type="NCBI Taxonomy" id="407974"/>
    <lineage>
        <taxon>Bacteria</taxon>
        <taxon>Bacillati</taxon>
        <taxon>Actinomycetota</taxon>
        <taxon>Actinomycetes</taxon>
        <taxon>Kitasatosporales</taxon>
        <taxon>Streptomycetaceae</taxon>
        <taxon>Kitasatospora</taxon>
    </lineage>
</organism>
<accession>A0ABP5L4A6</accession>
<reference evidence="2" key="1">
    <citation type="journal article" date="2019" name="Int. J. Syst. Evol. Microbiol.">
        <title>The Global Catalogue of Microorganisms (GCM) 10K type strain sequencing project: providing services to taxonomists for standard genome sequencing and annotation.</title>
        <authorList>
            <consortium name="The Broad Institute Genomics Platform"/>
            <consortium name="The Broad Institute Genome Sequencing Center for Infectious Disease"/>
            <person name="Wu L."/>
            <person name="Ma J."/>
        </authorList>
    </citation>
    <scope>NUCLEOTIDE SEQUENCE [LARGE SCALE GENOMIC DNA]</scope>
    <source>
        <strain evidence="2">JCM 14560</strain>
    </source>
</reference>
<proteinExistence type="predicted"/>
<dbReference type="EMBL" id="BAAANT010000012">
    <property type="protein sequence ID" value="GAA2141606.1"/>
    <property type="molecule type" value="Genomic_DNA"/>
</dbReference>